<keyword evidence="4" id="KW-1185">Reference proteome</keyword>
<reference evidence="3 4" key="1">
    <citation type="submission" date="2020-04" db="EMBL/GenBank/DDBJ databases">
        <title>Novel species.</title>
        <authorList>
            <person name="Teo W.F.A."/>
            <person name="Lipun K."/>
            <person name="Srisuk N."/>
            <person name="Duangmal K."/>
        </authorList>
    </citation>
    <scope>NUCLEOTIDE SEQUENCE [LARGE SCALE GENOMIC DNA]</scope>
    <source>
        <strain evidence="3 4">K13G38</strain>
    </source>
</reference>
<feature type="domain" description="2Fe-2S ferredoxin-type" evidence="2">
    <location>
        <begin position="4"/>
        <end position="86"/>
    </location>
</feature>
<sequence>MSGDRLTFTVDGQAIEARRGQTVAGALLAAGRKMTRRTAGHGAARGVFCGMGVCQECLVAVVGGEPIRSCTTPVTEGLVVETGSEGGVTPS</sequence>
<dbReference type="InterPro" id="IPR036010">
    <property type="entry name" value="2Fe-2S_ferredoxin-like_sf"/>
</dbReference>
<dbReference type="CDD" id="cd00207">
    <property type="entry name" value="fer2"/>
    <property type="match status" value="1"/>
</dbReference>
<dbReference type="PROSITE" id="PS51085">
    <property type="entry name" value="2FE2S_FER_2"/>
    <property type="match status" value="1"/>
</dbReference>
<evidence type="ECO:0000259" key="2">
    <source>
        <dbReference type="PROSITE" id="PS51085"/>
    </source>
</evidence>
<accession>A0ABX1JD41</accession>
<protein>
    <submittedName>
        <fullName evidence="3">(2Fe-2S)-binding protein</fullName>
    </submittedName>
</protein>
<evidence type="ECO:0000313" key="3">
    <source>
        <dbReference type="EMBL" id="NKQ57705.1"/>
    </source>
</evidence>
<gene>
    <name evidence="3" type="ORF">HFP15_33070</name>
</gene>
<dbReference type="InterPro" id="IPR001041">
    <property type="entry name" value="2Fe-2S_ferredoxin-type"/>
</dbReference>
<proteinExistence type="predicted"/>
<organism evidence="3 4">
    <name type="scientific">Amycolatopsis acididurans</name>
    <dbReference type="NCBI Taxonomy" id="2724524"/>
    <lineage>
        <taxon>Bacteria</taxon>
        <taxon>Bacillati</taxon>
        <taxon>Actinomycetota</taxon>
        <taxon>Actinomycetes</taxon>
        <taxon>Pseudonocardiales</taxon>
        <taxon>Pseudonocardiaceae</taxon>
        <taxon>Amycolatopsis</taxon>
    </lineage>
</organism>
<dbReference type="EMBL" id="JAAXLS010000040">
    <property type="protein sequence ID" value="NKQ57705.1"/>
    <property type="molecule type" value="Genomic_DNA"/>
</dbReference>
<evidence type="ECO:0000313" key="4">
    <source>
        <dbReference type="Proteomes" id="UP000715441"/>
    </source>
</evidence>
<dbReference type="Proteomes" id="UP000715441">
    <property type="component" value="Unassembled WGS sequence"/>
</dbReference>
<dbReference type="RefSeq" id="WP_168520828.1">
    <property type="nucleotide sequence ID" value="NZ_JAAXLS010000040.1"/>
</dbReference>
<dbReference type="Pfam" id="PF13510">
    <property type="entry name" value="Fer2_4"/>
    <property type="match status" value="1"/>
</dbReference>
<dbReference type="Gene3D" id="3.10.20.440">
    <property type="entry name" value="2Fe-2S iron-sulphur cluster binding domain, sarcosine oxidase, alpha subunit, N-terminal domain"/>
    <property type="match status" value="1"/>
</dbReference>
<comment type="caution">
    <text evidence="3">The sequence shown here is derived from an EMBL/GenBank/DDBJ whole genome shotgun (WGS) entry which is preliminary data.</text>
</comment>
<dbReference type="SUPFAM" id="SSF54292">
    <property type="entry name" value="2Fe-2S ferredoxin-like"/>
    <property type="match status" value="1"/>
</dbReference>
<name>A0ABX1JD41_9PSEU</name>
<keyword evidence="1" id="KW-0560">Oxidoreductase</keyword>
<dbReference type="InterPro" id="IPR042204">
    <property type="entry name" value="2Fe-2S-bd_N"/>
</dbReference>
<evidence type="ECO:0000256" key="1">
    <source>
        <dbReference type="ARBA" id="ARBA00023002"/>
    </source>
</evidence>